<dbReference type="EMBL" id="CAJNXB010005923">
    <property type="protein sequence ID" value="CAF3456314.1"/>
    <property type="molecule type" value="Genomic_DNA"/>
</dbReference>
<evidence type="ECO:0000313" key="15">
    <source>
        <dbReference type="EMBL" id="CAF4607323.1"/>
    </source>
</evidence>
<evidence type="ECO:0000256" key="4">
    <source>
        <dbReference type="ARBA" id="ARBA00022989"/>
    </source>
</evidence>
<name>A0A821CBX1_9BILA</name>
<feature type="transmembrane region" description="Helical" evidence="7">
    <location>
        <begin position="134"/>
        <end position="153"/>
    </location>
</feature>
<evidence type="ECO:0000313" key="13">
    <source>
        <dbReference type="EMBL" id="CAF4394993.1"/>
    </source>
</evidence>
<evidence type="ECO:0000313" key="11">
    <source>
        <dbReference type="EMBL" id="CAF3477263.1"/>
    </source>
</evidence>
<evidence type="ECO:0000313" key="16">
    <source>
        <dbReference type="EMBL" id="CAF4857021.1"/>
    </source>
</evidence>
<feature type="transmembrane region" description="Helical" evidence="7">
    <location>
        <begin position="173"/>
        <end position="197"/>
    </location>
</feature>
<dbReference type="Pfam" id="PF00001">
    <property type="entry name" value="7tm_1"/>
    <property type="match status" value="1"/>
</dbReference>
<evidence type="ECO:0000313" key="14">
    <source>
        <dbReference type="EMBL" id="CAF4526789.1"/>
    </source>
</evidence>
<feature type="transmembrane region" description="Helical" evidence="7">
    <location>
        <begin position="53"/>
        <end position="82"/>
    </location>
</feature>
<comment type="caution">
    <text evidence="15">The sequence shown here is derived from an EMBL/GenBank/DDBJ whole genome shotgun (WGS) entry which is preliminary data.</text>
</comment>
<dbReference type="Proteomes" id="UP000663869">
    <property type="component" value="Unassembled WGS sequence"/>
</dbReference>
<organism evidence="15 17">
    <name type="scientific">Rotaria socialis</name>
    <dbReference type="NCBI Taxonomy" id="392032"/>
    <lineage>
        <taxon>Eukaryota</taxon>
        <taxon>Metazoa</taxon>
        <taxon>Spiralia</taxon>
        <taxon>Gnathifera</taxon>
        <taxon>Rotifera</taxon>
        <taxon>Eurotatoria</taxon>
        <taxon>Bdelloidea</taxon>
        <taxon>Philodinida</taxon>
        <taxon>Philodinidae</taxon>
        <taxon>Rotaria</taxon>
    </lineage>
</organism>
<feature type="transmembrane region" description="Helical" evidence="7">
    <location>
        <begin position="227"/>
        <end position="247"/>
    </location>
</feature>
<dbReference type="GO" id="GO:0032870">
    <property type="term" value="P:cellular response to hormone stimulus"/>
    <property type="evidence" value="ECO:0007669"/>
    <property type="project" value="TreeGrafter"/>
</dbReference>
<dbReference type="EMBL" id="CAJOBQ010001928">
    <property type="protein sequence ID" value="CAF4526789.1"/>
    <property type="molecule type" value="Genomic_DNA"/>
</dbReference>
<feature type="transmembrane region" description="Helical" evidence="7">
    <location>
        <begin position="16"/>
        <end position="41"/>
    </location>
</feature>
<dbReference type="CDD" id="cd00637">
    <property type="entry name" value="7tm_classA_rhodopsin-like"/>
    <property type="match status" value="1"/>
</dbReference>
<evidence type="ECO:0000256" key="3">
    <source>
        <dbReference type="ARBA" id="ARBA00022692"/>
    </source>
</evidence>
<gene>
    <name evidence="12" type="ORF">FME351_LOCUS27537</name>
    <name evidence="9" type="ORF">GRG538_LOCUS10567</name>
    <name evidence="13" type="ORF">HFQ381_LOCUS19666</name>
    <name evidence="11" type="ORF">LUA448_LOCUS23788</name>
    <name evidence="16" type="ORF">QYT958_LOCUS27618</name>
    <name evidence="10" type="ORF">TIS948_LOCUS32314</name>
    <name evidence="14" type="ORF">TSG867_LOCUS22973</name>
    <name evidence="15" type="ORF">UJA718_LOCUS31433</name>
</gene>
<feature type="domain" description="G-protein coupled receptors family 1 profile" evidence="8">
    <location>
        <begin position="34"/>
        <end position="247"/>
    </location>
</feature>
<dbReference type="Proteomes" id="UP000663862">
    <property type="component" value="Unassembled WGS sequence"/>
</dbReference>
<dbReference type="GO" id="GO:0004930">
    <property type="term" value="F:G protein-coupled receptor activity"/>
    <property type="evidence" value="ECO:0007669"/>
    <property type="project" value="InterPro"/>
</dbReference>
<dbReference type="SUPFAM" id="SSF81321">
    <property type="entry name" value="Family A G protein-coupled receptor-like"/>
    <property type="match status" value="1"/>
</dbReference>
<reference evidence="15" key="1">
    <citation type="submission" date="2021-02" db="EMBL/GenBank/DDBJ databases">
        <authorList>
            <person name="Nowell W R."/>
        </authorList>
    </citation>
    <scope>NUCLEOTIDE SEQUENCE</scope>
</reference>
<sequence length="305" mass="35404">MNSTKENSAVSDMKEYYIGCSLSASFGLLSVMISMMIMIIVRCSKRRLHTVRHLLMCNTCIASVIYCIVQTINYIFLIFIPWETSNVLCQWRGYFSYMSVSAVTYSYLMQAVSRLFFSKFSTKYPWLLTFKTHYYLILIHWIIVFIIPLPSVITKDIYFRPGLLCWVPLQATIHVGYTVFAYYFVPIFSIIVIYIYIYKRIKKASKRAEMVLNTTNDKRDLEVFRNIVIVLAIYITGGIPTLIFIIFEISLFYLVGIVTFTLAVSIEKICTIALDRELRQVVSNKIFKNNVVTSFDNATTRTKNP</sequence>
<dbReference type="InterPro" id="IPR000276">
    <property type="entry name" value="GPCR_Rhodpsn"/>
</dbReference>
<evidence type="ECO:0000313" key="12">
    <source>
        <dbReference type="EMBL" id="CAF3698291.1"/>
    </source>
</evidence>
<dbReference type="InterPro" id="IPR017452">
    <property type="entry name" value="GPCR_Rhodpsn_7TM"/>
</dbReference>
<dbReference type="PROSITE" id="PS50262">
    <property type="entry name" value="G_PROTEIN_RECEP_F1_2"/>
    <property type="match status" value="1"/>
</dbReference>
<evidence type="ECO:0000313" key="10">
    <source>
        <dbReference type="EMBL" id="CAF3456314.1"/>
    </source>
</evidence>
<feature type="transmembrane region" description="Helical" evidence="7">
    <location>
        <begin position="94"/>
        <end position="113"/>
    </location>
</feature>
<evidence type="ECO:0000313" key="17">
    <source>
        <dbReference type="Proteomes" id="UP000663873"/>
    </source>
</evidence>
<dbReference type="GO" id="GO:0005886">
    <property type="term" value="C:plasma membrane"/>
    <property type="evidence" value="ECO:0007669"/>
    <property type="project" value="UniProtKB-SubCell"/>
</dbReference>
<accession>A0A821CBX1</accession>
<keyword evidence="5 7" id="KW-0472">Membrane</keyword>
<proteinExistence type="predicted"/>
<evidence type="ECO:0000256" key="7">
    <source>
        <dbReference type="SAM" id="Phobius"/>
    </source>
</evidence>
<keyword evidence="4 7" id="KW-1133">Transmembrane helix</keyword>
<keyword evidence="17" id="KW-1185">Reference proteome</keyword>
<dbReference type="AlphaFoldDB" id="A0A821CBX1"/>
<feature type="transmembrane region" description="Helical" evidence="7">
    <location>
        <begin position="253"/>
        <end position="274"/>
    </location>
</feature>
<keyword evidence="2" id="KW-1003">Cell membrane</keyword>
<keyword evidence="6" id="KW-0675">Receptor</keyword>
<dbReference type="EMBL" id="CAJNYU010003737">
    <property type="protein sequence ID" value="CAF3698291.1"/>
    <property type="molecule type" value="Genomic_DNA"/>
</dbReference>
<dbReference type="EMBL" id="CAJNYT010001375">
    <property type="protein sequence ID" value="CAF3407271.1"/>
    <property type="molecule type" value="Genomic_DNA"/>
</dbReference>
<dbReference type="Proteomes" id="UP000663873">
    <property type="component" value="Unassembled WGS sequence"/>
</dbReference>
<dbReference type="Proteomes" id="UP000663872">
    <property type="component" value="Unassembled WGS sequence"/>
</dbReference>
<dbReference type="GO" id="GO:0042277">
    <property type="term" value="F:peptide binding"/>
    <property type="evidence" value="ECO:0007669"/>
    <property type="project" value="TreeGrafter"/>
</dbReference>
<dbReference type="OrthoDB" id="10027483at2759"/>
<dbReference type="EMBL" id="CAJNYD010003101">
    <property type="protein sequence ID" value="CAF3477263.1"/>
    <property type="molecule type" value="Genomic_DNA"/>
</dbReference>
<evidence type="ECO:0000256" key="6">
    <source>
        <dbReference type="ARBA" id="ARBA00023170"/>
    </source>
</evidence>
<evidence type="ECO:0000313" key="9">
    <source>
        <dbReference type="EMBL" id="CAF3407271.1"/>
    </source>
</evidence>
<evidence type="ECO:0000256" key="2">
    <source>
        <dbReference type="ARBA" id="ARBA00022475"/>
    </source>
</evidence>
<dbReference type="EMBL" id="CAJOBO010001616">
    <property type="protein sequence ID" value="CAF4394993.1"/>
    <property type="molecule type" value="Genomic_DNA"/>
</dbReference>
<evidence type="ECO:0000259" key="8">
    <source>
        <dbReference type="PROSITE" id="PS50262"/>
    </source>
</evidence>
<dbReference type="Gene3D" id="1.20.1070.10">
    <property type="entry name" value="Rhodopsin 7-helix transmembrane proteins"/>
    <property type="match status" value="1"/>
</dbReference>
<comment type="subcellular location">
    <subcellularLocation>
        <location evidence="1">Cell membrane</location>
        <topology evidence="1">Multi-pass membrane protein</topology>
    </subcellularLocation>
</comment>
<dbReference type="Proteomes" id="UP000663833">
    <property type="component" value="Unassembled WGS sequence"/>
</dbReference>
<evidence type="ECO:0000256" key="1">
    <source>
        <dbReference type="ARBA" id="ARBA00004651"/>
    </source>
</evidence>
<evidence type="ECO:0000256" key="5">
    <source>
        <dbReference type="ARBA" id="ARBA00023136"/>
    </source>
</evidence>
<dbReference type="EMBL" id="CAJOBR010007102">
    <property type="protein sequence ID" value="CAF4857021.1"/>
    <property type="molecule type" value="Genomic_DNA"/>
</dbReference>
<dbReference type="Proteomes" id="UP000663848">
    <property type="component" value="Unassembled WGS sequence"/>
</dbReference>
<dbReference type="Proteomes" id="UP000663851">
    <property type="component" value="Unassembled WGS sequence"/>
</dbReference>
<dbReference type="PANTHER" id="PTHR24241:SF76">
    <property type="entry name" value="NEUROPEPTIDE SIFAMIDE RECEPTOR"/>
    <property type="match status" value="1"/>
</dbReference>
<keyword evidence="3 7" id="KW-0812">Transmembrane</keyword>
<protein>
    <recommendedName>
        <fullName evidence="8">G-protein coupled receptors family 1 profile domain-containing protein</fullName>
    </recommendedName>
</protein>
<dbReference type="EMBL" id="CAJOBP010024421">
    <property type="protein sequence ID" value="CAF4607323.1"/>
    <property type="molecule type" value="Genomic_DNA"/>
</dbReference>
<dbReference type="Proteomes" id="UP000663825">
    <property type="component" value="Unassembled WGS sequence"/>
</dbReference>
<dbReference type="PANTHER" id="PTHR24241">
    <property type="entry name" value="NEUROPEPTIDE RECEPTOR-RELATED G-PROTEIN COUPLED RECEPTOR"/>
    <property type="match status" value="1"/>
</dbReference>